<dbReference type="PANTHER" id="PTHR13501:SF8">
    <property type="entry name" value="LARGE RIBOSOMAL SUBUNIT PROTEIN UL22M"/>
    <property type="match status" value="1"/>
</dbReference>
<evidence type="ECO:0000256" key="2">
    <source>
        <dbReference type="ARBA" id="ARBA00022730"/>
    </source>
</evidence>
<sequence length="108" mass="12387">MKARAKYIRISPFKVRPVVDLVRGKDVGEAKEILSLTHKKASSVVEKLIDSAVANASIRDDIDVDNLYVGKIFVDEGPTWKRFRPRAMGRYTRIFKRTCHITVILDER</sequence>
<evidence type="ECO:0000256" key="10">
    <source>
        <dbReference type="RuleBase" id="RU004008"/>
    </source>
</evidence>
<dbReference type="AlphaFoldDB" id="A0A9D8KFD9"/>
<dbReference type="InterPro" id="IPR036394">
    <property type="entry name" value="Ribosomal_uL22_sf"/>
</dbReference>
<dbReference type="InterPro" id="IPR047867">
    <property type="entry name" value="Ribosomal_uL22_bac/org-type"/>
</dbReference>
<dbReference type="Gene3D" id="3.90.470.10">
    <property type="entry name" value="Ribosomal protein L22/L17"/>
    <property type="match status" value="1"/>
</dbReference>
<evidence type="ECO:0000256" key="4">
    <source>
        <dbReference type="ARBA" id="ARBA00022980"/>
    </source>
</evidence>
<comment type="function">
    <text evidence="7">The globular domain of the protein is located near the polypeptide exit tunnel on the outside of the subunit, while an extended beta-hairpin is found that lines the wall of the exit tunnel in the center of the 70S ribosome.</text>
</comment>
<evidence type="ECO:0000256" key="6">
    <source>
        <dbReference type="ARBA" id="ARBA00035207"/>
    </source>
</evidence>
<evidence type="ECO:0000256" key="5">
    <source>
        <dbReference type="ARBA" id="ARBA00023274"/>
    </source>
</evidence>
<dbReference type="InterPro" id="IPR018260">
    <property type="entry name" value="Ribosomal_uL22_CS"/>
</dbReference>
<dbReference type="PROSITE" id="PS00464">
    <property type="entry name" value="RIBOSOMAL_L22"/>
    <property type="match status" value="1"/>
</dbReference>
<dbReference type="HAMAP" id="MF_01331_B">
    <property type="entry name" value="Ribosomal_uL22_B"/>
    <property type="match status" value="1"/>
</dbReference>
<dbReference type="GO" id="GO:0003735">
    <property type="term" value="F:structural constituent of ribosome"/>
    <property type="evidence" value="ECO:0007669"/>
    <property type="project" value="InterPro"/>
</dbReference>
<keyword evidence="3 7" id="KW-0694">RNA-binding</keyword>
<dbReference type="GO" id="GO:0022625">
    <property type="term" value="C:cytosolic large ribosomal subunit"/>
    <property type="evidence" value="ECO:0007669"/>
    <property type="project" value="TreeGrafter"/>
</dbReference>
<dbReference type="GO" id="GO:0006412">
    <property type="term" value="P:translation"/>
    <property type="evidence" value="ECO:0007669"/>
    <property type="project" value="UniProtKB-UniRule"/>
</dbReference>
<protein>
    <recommendedName>
        <fullName evidence="6 7">Large ribosomal subunit protein uL22</fullName>
    </recommendedName>
</protein>
<evidence type="ECO:0000313" key="11">
    <source>
        <dbReference type="EMBL" id="MBN1573428.1"/>
    </source>
</evidence>
<dbReference type="GO" id="GO:0019843">
    <property type="term" value="F:rRNA binding"/>
    <property type="evidence" value="ECO:0007669"/>
    <property type="project" value="UniProtKB-UniRule"/>
</dbReference>
<dbReference type="InterPro" id="IPR001063">
    <property type="entry name" value="Ribosomal_uL22"/>
</dbReference>
<reference evidence="11" key="1">
    <citation type="journal article" date="2021" name="Environ. Microbiol.">
        <title>Genomic characterization of three novel Desulfobacterota classes expand the metabolic and phylogenetic diversity of the phylum.</title>
        <authorList>
            <person name="Murphy C.L."/>
            <person name="Biggerstaff J."/>
            <person name="Eichhorn A."/>
            <person name="Ewing E."/>
            <person name="Shahan R."/>
            <person name="Soriano D."/>
            <person name="Stewart S."/>
            <person name="VanMol K."/>
            <person name="Walker R."/>
            <person name="Walters P."/>
            <person name="Elshahed M.S."/>
            <person name="Youssef N.H."/>
        </authorList>
    </citation>
    <scope>NUCLEOTIDE SEQUENCE</scope>
    <source>
        <strain evidence="11">Zod_Metabat.24</strain>
    </source>
</reference>
<accession>A0A9D8KFD9</accession>
<comment type="subunit">
    <text evidence="7 9">Part of the 50S ribosomal subunit.</text>
</comment>
<comment type="caution">
    <text evidence="11">The sequence shown here is derived from an EMBL/GenBank/DDBJ whole genome shotgun (WGS) entry which is preliminary data.</text>
</comment>
<dbReference type="Pfam" id="PF00237">
    <property type="entry name" value="Ribosomal_L22"/>
    <property type="match status" value="1"/>
</dbReference>
<evidence type="ECO:0000256" key="9">
    <source>
        <dbReference type="RuleBase" id="RU004006"/>
    </source>
</evidence>
<keyword evidence="4 7" id="KW-0689">Ribosomal protein</keyword>
<dbReference type="CDD" id="cd00336">
    <property type="entry name" value="Ribosomal_L22"/>
    <property type="match status" value="1"/>
</dbReference>
<keyword evidence="2 7" id="KW-0699">rRNA-binding</keyword>
<dbReference type="SUPFAM" id="SSF54843">
    <property type="entry name" value="Ribosomal protein L22"/>
    <property type="match status" value="1"/>
</dbReference>
<evidence type="ECO:0000256" key="8">
    <source>
        <dbReference type="RuleBase" id="RU004005"/>
    </source>
</evidence>
<organism evidence="11 12">
    <name type="scientific">Candidatus Zymogenus saltonus</name>
    <dbReference type="NCBI Taxonomy" id="2844893"/>
    <lineage>
        <taxon>Bacteria</taxon>
        <taxon>Deltaproteobacteria</taxon>
        <taxon>Candidatus Zymogenia</taxon>
        <taxon>Candidatus Zymogeniales</taxon>
        <taxon>Candidatus Zymogenaceae</taxon>
        <taxon>Candidatus Zymogenus</taxon>
    </lineage>
</organism>
<reference evidence="11" key="2">
    <citation type="submission" date="2021-01" db="EMBL/GenBank/DDBJ databases">
        <authorList>
            <person name="Hahn C.R."/>
            <person name="Youssef N.H."/>
            <person name="Elshahed M."/>
        </authorList>
    </citation>
    <scope>NUCLEOTIDE SEQUENCE</scope>
    <source>
        <strain evidence="11">Zod_Metabat.24</strain>
    </source>
</reference>
<keyword evidence="5 7" id="KW-0687">Ribonucleoprotein</keyword>
<name>A0A9D8KFD9_9DELT</name>
<dbReference type="NCBIfam" id="TIGR01044">
    <property type="entry name" value="rplV_bact"/>
    <property type="match status" value="1"/>
</dbReference>
<dbReference type="EMBL" id="JAFGIX010000049">
    <property type="protein sequence ID" value="MBN1573428.1"/>
    <property type="molecule type" value="Genomic_DNA"/>
</dbReference>
<dbReference type="InterPro" id="IPR005727">
    <property type="entry name" value="Ribosomal_uL22_bac/chlpt-type"/>
</dbReference>
<gene>
    <name evidence="7 11" type="primary">rplV</name>
    <name evidence="11" type="ORF">JW984_09570</name>
</gene>
<proteinExistence type="inferred from homology"/>
<evidence type="ECO:0000256" key="7">
    <source>
        <dbReference type="HAMAP-Rule" id="MF_01331"/>
    </source>
</evidence>
<comment type="similarity">
    <text evidence="1 7 8">Belongs to the universal ribosomal protein uL22 family.</text>
</comment>
<evidence type="ECO:0000313" key="12">
    <source>
        <dbReference type="Proteomes" id="UP000809273"/>
    </source>
</evidence>
<dbReference type="Proteomes" id="UP000809273">
    <property type="component" value="Unassembled WGS sequence"/>
</dbReference>
<evidence type="ECO:0000256" key="3">
    <source>
        <dbReference type="ARBA" id="ARBA00022884"/>
    </source>
</evidence>
<dbReference type="PANTHER" id="PTHR13501">
    <property type="entry name" value="CHLOROPLAST 50S RIBOSOMAL PROTEIN L22-RELATED"/>
    <property type="match status" value="1"/>
</dbReference>
<evidence type="ECO:0000256" key="1">
    <source>
        <dbReference type="ARBA" id="ARBA00009451"/>
    </source>
</evidence>
<comment type="function">
    <text evidence="7 10">This protein binds specifically to 23S rRNA; its binding is stimulated by other ribosomal proteins, e.g., L4, L17, and L20. It is important during the early stages of 50S assembly. It makes multiple contacts with different domains of the 23S rRNA in the assembled 50S subunit and ribosome.</text>
</comment>